<evidence type="ECO:0000313" key="3">
    <source>
        <dbReference type="Proteomes" id="UP000183557"/>
    </source>
</evidence>
<dbReference type="InterPro" id="IPR010690">
    <property type="entry name" value="YqfD"/>
</dbReference>
<dbReference type="NCBIfam" id="TIGR02876">
    <property type="entry name" value="spore_yqfD"/>
    <property type="match status" value="1"/>
</dbReference>
<name>A0A1I3PDQ5_HALDA</name>
<organism evidence="2 3">
    <name type="scientific">Halobacillus dabanensis</name>
    <dbReference type="NCBI Taxonomy" id="240302"/>
    <lineage>
        <taxon>Bacteria</taxon>
        <taxon>Bacillati</taxon>
        <taxon>Bacillota</taxon>
        <taxon>Bacilli</taxon>
        <taxon>Bacillales</taxon>
        <taxon>Bacillaceae</taxon>
        <taxon>Halobacillus</taxon>
    </lineage>
</organism>
<sequence>MMKNQHDFFQGSITVQVEGPLIEPFLQACTKRGCQITDMKRIGDAVVILTIRLKDWKVLRELRKKYRCKLSIKGGKGVPFIVRHLMRRVSVLLAFVAAIVVIFLLANTLWSIKVDGLSPELKADVEGKLNSYGVSPGKLTIGMKDPNEIQQQLLDDIPDLLWIGVKKQGTSYHLYGVEKIRHDTDKNTRPSNLVASKKGMIIETFIKKGRPMVAVYDVVDKGQILATGQLVEEEDTFVHSDGEVIAETWYRVEQDLPMKQVLMLTDGTVESEYSLKVGKLTIPLWGFWKGKEGNFREETHSSNWSIFGMKIPFHIKTVDHYSIDQKSYESSKEELEDMGLSAARSGLLQELDEEAEIKEEKVLHLSEENGKVKLILLYKVYENIAVTKYISQGD</sequence>
<evidence type="ECO:0000313" key="2">
    <source>
        <dbReference type="EMBL" id="SFJ19665.1"/>
    </source>
</evidence>
<dbReference type="EMBL" id="FOSB01000001">
    <property type="protein sequence ID" value="SFJ19665.1"/>
    <property type="molecule type" value="Genomic_DNA"/>
</dbReference>
<dbReference type="STRING" id="240302.BN982_00285"/>
<dbReference type="Pfam" id="PF06898">
    <property type="entry name" value="YqfD"/>
    <property type="match status" value="1"/>
</dbReference>
<protein>
    <submittedName>
        <fullName evidence="2">Similar to stage IV sporulation protein</fullName>
    </submittedName>
</protein>
<dbReference type="AlphaFoldDB" id="A0A1I3PDQ5"/>
<keyword evidence="1" id="KW-1133">Transmembrane helix</keyword>
<proteinExistence type="predicted"/>
<feature type="transmembrane region" description="Helical" evidence="1">
    <location>
        <begin position="89"/>
        <end position="110"/>
    </location>
</feature>
<dbReference type="PIRSF" id="PIRSF029895">
    <property type="entry name" value="SpoIV"/>
    <property type="match status" value="1"/>
</dbReference>
<gene>
    <name evidence="2" type="ORF">SAMN04487936_101279</name>
</gene>
<keyword evidence="1" id="KW-0812">Transmembrane</keyword>
<reference evidence="3" key="1">
    <citation type="submission" date="2016-10" db="EMBL/GenBank/DDBJ databases">
        <authorList>
            <person name="Varghese N."/>
            <person name="Submissions S."/>
        </authorList>
    </citation>
    <scope>NUCLEOTIDE SEQUENCE [LARGE SCALE GENOMIC DNA]</scope>
    <source>
        <strain evidence="3">CGMCC 1.3704</strain>
    </source>
</reference>
<accession>A0A1I3PDQ5</accession>
<keyword evidence="1" id="KW-0472">Membrane</keyword>
<evidence type="ECO:0000256" key="1">
    <source>
        <dbReference type="SAM" id="Phobius"/>
    </source>
</evidence>
<dbReference type="Proteomes" id="UP000183557">
    <property type="component" value="Unassembled WGS sequence"/>
</dbReference>
<keyword evidence="3" id="KW-1185">Reference proteome</keyword>